<dbReference type="PANTHER" id="PTHR30349">
    <property type="entry name" value="PHAGE INTEGRASE-RELATED"/>
    <property type="match status" value="1"/>
</dbReference>
<comment type="caution">
    <text evidence="5">The sequence shown here is derived from an EMBL/GenBank/DDBJ whole genome shotgun (WGS) entry which is preliminary data.</text>
</comment>
<dbReference type="EMBL" id="JBGEDP010000001">
    <property type="protein sequence ID" value="MEY8013949.1"/>
    <property type="molecule type" value="Genomic_DNA"/>
</dbReference>
<evidence type="ECO:0000313" key="5">
    <source>
        <dbReference type="EMBL" id="MEY8013949.1"/>
    </source>
</evidence>
<keyword evidence="6" id="KW-1185">Reference proteome</keyword>
<dbReference type="InterPro" id="IPR010998">
    <property type="entry name" value="Integrase_recombinase_N"/>
</dbReference>
<dbReference type="RefSeq" id="WP_369736617.1">
    <property type="nucleotide sequence ID" value="NZ_JBGEDP010000001.1"/>
</dbReference>
<dbReference type="InterPro" id="IPR002104">
    <property type="entry name" value="Integrase_catalytic"/>
</dbReference>
<dbReference type="PROSITE" id="PS51898">
    <property type="entry name" value="TYR_RECOMBINASE"/>
    <property type="match status" value="1"/>
</dbReference>
<comment type="similarity">
    <text evidence="1">Belongs to the 'phage' integrase family.</text>
</comment>
<keyword evidence="2" id="KW-0238">DNA-binding</keyword>
<reference evidence="5 6" key="1">
    <citation type="submission" date="2024-08" db="EMBL/GenBank/DDBJ databases">
        <title>Mycobacterium servetensis sp. nov., a novel rapid-growing mycobacterial species recovered from a human patient in Zaragoza, Spain.</title>
        <authorList>
            <person name="Tristancho-Baro A.I."/>
            <person name="Buenestado-Serrano S."/>
            <person name="Garcia De Viedma D."/>
            <person name="Milagro-Beamonte A."/>
            <person name="Burillo N."/>
            <person name="Sanz S."/>
            <person name="Lopez-Calleja A.I."/>
            <person name="Penas-Utrilla D."/>
            <person name="Guardingo M."/>
            <person name="Garcia M.J."/>
            <person name="Vinuelas-Bayon J."/>
        </authorList>
    </citation>
    <scope>NUCLEOTIDE SEQUENCE [LARGE SCALE GENOMIC DNA]</scope>
    <source>
        <strain evidence="6">HUMS_12744610</strain>
    </source>
</reference>
<gene>
    <name evidence="5" type="ORF">AB8998_02185</name>
</gene>
<dbReference type="CDD" id="cd01189">
    <property type="entry name" value="INT_ICEBs1_C_like"/>
    <property type="match status" value="1"/>
</dbReference>
<accession>A0ABV4BUH5</accession>
<dbReference type="Gene3D" id="1.10.443.10">
    <property type="entry name" value="Intergrase catalytic core"/>
    <property type="match status" value="1"/>
</dbReference>
<dbReference type="Pfam" id="PF00589">
    <property type="entry name" value="Phage_integrase"/>
    <property type="match status" value="1"/>
</dbReference>
<dbReference type="PANTHER" id="PTHR30349:SF64">
    <property type="entry name" value="PROPHAGE INTEGRASE INTD-RELATED"/>
    <property type="match status" value="1"/>
</dbReference>
<name>A0ABV4BUH5_9MYCO</name>
<feature type="domain" description="Tyr recombinase" evidence="4">
    <location>
        <begin position="179"/>
        <end position="368"/>
    </location>
</feature>
<dbReference type="SUPFAM" id="SSF56349">
    <property type="entry name" value="DNA breaking-rejoining enzymes"/>
    <property type="match status" value="1"/>
</dbReference>
<evidence type="ECO:0000256" key="2">
    <source>
        <dbReference type="ARBA" id="ARBA00023125"/>
    </source>
</evidence>
<dbReference type="InterPro" id="IPR013762">
    <property type="entry name" value="Integrase-like_cat_sf"/>
</dbReference>
<sequence>MADQRRRAGAHIEDTWKYKDGKPKPRNGIGKRWRVVVIGLDGSRSGEHFDRKVDAETYRDAVKNSLTTGTYVNPRAGLVTVADVWEQYLSHQKPGGTRERRVSGWNAWVSPRWANVLVRDVQRSAVKAWIVDMGNAGATATTIENAMEVLRGILTVAVEDKRIAANPAAGHKLPARTEPPKVYLSHEQVWVLADAIDPRYRTLVLFLTYTGLRFGEAAALEVQDLNLLRRQIHVRQQVTEVSGVLTWTPTKGKQARHVPLPSFLVEPLSVECQGRQRADAVFTAPRGGTLRLNTWRNRYWNPTIEGLREAGEFPDATPHDLRHTAASLAVQAGANVKVLQTMLGHKSATLTLDTYAALFPEDLADIAARFDAAVARLGTSAKTPRSILQTRTRHADR</sequence>
<evidence type="ECO:0000259" key="4">
    <source>
        <dbReference type="PROSITE" id="PS51898"/>
    </source>
</evidence>
<dbReference type="Proteomes" id="UP001564760">
    <property type="component" value="Unassembled WGS sequence"/>
</dbReference>
<keyword evidence="3" id="KW-0233">DNA recombination</keyword>
<evidence type="ECO:0000256" key="3">
    <source>
        <dbReference type="ARBA" id="ARBA00023172"/>
    </source>
</evidence>
<dbReference type="Gene3D" id="1.10.150.130">
    <property type="match status" value="1"/>
</dbReference>
<organism evidence="5 6">
    <name type="scientific">Mycobacterium servetii</name>
    <dbReference type="NCBI Taxonomy" id="3237418"/>
    <lineage>
        <taxon>Bacteria</taxon>
        <taxon>Bacillati</taxon>
        <taxon>Actinomycetota</taxon>
        <taxon>Actinomycetes</taxon>
        <taxon>Mycobacteriales</taxon>
        <taxon>Mycobacteriaceae</taxon>
        <taxon>Mycobacterium</taxon>
    </lineage>
</organism>
<dbReference type="InterPro" id="IPR050090">
    <property type="entry name" value="Tyrosine_recombinase_XerCD"/>
</dbReference>
<protein>
    <submittedName>
        <fullName evidence="5">Tyrosine-type recombinase/integrase</fullName>
    </submittedName>
</protein>
<evidence type="ECO:0000313" key="6">
    <source>
        <dbReference type="Proteomes" id="UP001564760"/>
    </source>
</evidence>
<proteinExistence type="inferred from homology"/>
<evidence type="ECO:0000256" key="1">
    <source>
        <dbReference type="ARBA" id="ARBA00008857"/>
    </source>
</evidence>
<dbReference type="InterPro" id="IPR011010">
    <property type="entry name" value="DNA_brk_join_enz"/>
</dbReference>